<evidence type="ECO:0000256" key="2">
    <source>
        <dbReference type="SAM" id="MobiDB-lite"/>
    </source>
</evidence>
<evidence type="ECO:0000256" key="1">
    <source>
        <dbReference type="SAM" id="Coils"/>
    </source>
</evidence>
<dbReference type="InterPro" id="IPR019933">
    <property type="entry name" value="DivIVA_domain"/>
</dbReference>
<feature type="coiled-coil region" evidence="1">
    <location>
        <begin position="60"/>
        <end position="94"/>
    </location>
</feature>
<reference evidence="3 4" key="1">
    <citation type="submission" date="2016-01" db="EMBL/GenBank/DDBJ databases">
        <title>Whole genome sequence and analysis of Micromonospora rosaria DSM 803, which can produce antibacterial substance rosamicin.</title>
        <authorList>
            <person name="Yang H."/>
            <person name="He X."/>
            <person name="Zhu D."/>
        </authorList>
    </citation>
    <scope>NUCLEOTIDE SEQUENCE [LARGE SCALE GENOMIC DNA]</scope>
    <source>
        <strain evidence="3 4">DSM 803</strain>
    </source>
</reference>
<proteinExistence type="predicted"/>
<keyword evidence="1" id="KW-0175">Coiled coil</keyword>
<dbReference type="Gene3D" id="6.10.250.660">
    <property type="match status" value="1"/>
</dbReference>
<dbReference type="AlphaFoldDB" id="A0A136PNR0"/>
<evidence type="ECO:0000313" key="4">
    <source>
        <dbReference type="Proteomes" id="UP000070620"/>
    </source>
</evidence>
<dbReference type="Proteomes" id="UP000070620">
    <property type="component" value="Unassembled WGS sequence"/>
</dbReference>
<protein>
    <submittedName>
        <fullName evidence="3">Uncharacterized protein</fullName>
    </submittedName>
</protein>
<dbReference type="NCBIfam" id="TIGR03544">
    <property type="entry name" value="DivI1A_domain"/>
    <property type="match status" value="1"/>
</dbReference>
<feature type="region of interest" description="Disordered" evidence="2">
    <location>
        <begin position="8"/>
        <end position="31"/>
    </location>
</feature>
<dbReference type="OrthoDB" id="3404933at2"/>
<accession>A0A136PNR0</accession>
<gene>
    <name evidence="3" type="ORF">AWW66_21095</name>
</gene>
<comment type="caution">
    <text evidence="3">The sequence shown here is derived from an EMBL/GenBank/DDBJ whole genome shotgun (WGS) entry which is preliminary data.</text>
</comment>
<evidence type="ECO:0000313" key="3">
    <source>
        <dbReference type="EMBL" id="KXK60031.1"/>
    </source>
</evidence>
<name>A0A136PNR0_9ACTN</name>
<organism evidence="3 4">
    <name type="scientific">Micromonospora rosaria</name>
    <dbReference type="NCBI Taxonomy" id="47874"/>
    <lineage>
        <taxon>Bacteria</taxon>
        <taxon>Bacillati</taxon>
        <taxon>Actinomycetota</taxon>
        <taxon>Actinomycetes</taxon>
        <taxon>Micromonosporales</taxon>
        <taxon>Micromonosporaceae</taxon>
        <taxon>Micromonospora</taxon>
    </lineage>
</organism>
<sequence length="106" mass="12110">MRLLRRLLPVPDPEAPDRRGPAGRHRAAAHQVPLRPWQVRHRWFTVRRRGLDPAEVQEFLDRVADELSVAQVAVAALREENARIKAALRRWQSAQAAGHYELAAGR</sequence>
<dbReference type="EMBL" id="LRQV01000087">
    <property type="protein sequence ID" value="KXK60031.1"/>
    <property type="molecule type" value="Genomic_DNA"/>
</dbReference>
<keyword evidence="4" id="KW-1185">Reference proteome</keyword>